<accession>A0ABN6QLM7</accession>
<dbReference type="EMBL" id="AP026073">
    <property type="protein sequence ID" value="BDM67108.1"/>
    <property type="molecule type" value="Genomic_DNA"/>
</dbReference>
<organism evidence="1 2">
    <name type="scientific">Streptomyces nigrescens</name>
    <dbReference type="NCBI Taxonomy" id="1920"/>
    <lineage>
        <taxon>Bacteria</taxon>
        <taxon>Bacillati</taxon>
        <taxon>Actinomycetota</taxon>
        <taxon>Actinomycetes</taxon>
        <taxon>Kitasatosporales</taxon>
        <taxon>Streptomycetaceae</taxon>
        <taxon>Streptomyces</taxon>
    </lineage>
</organism>
<protein>
    <recommendedName>
        <fullName evidence="3">SUKH-4 immunity protein of toxin-antitoxin system</fullName>
    </recommendedName>
</protein>
<reference evidence="1" key="1">
    <citation type="submission" date="2022-06" db="EMBL/GenBank/DDBJ databases">
        <title>Complete genome sequence of Streptomyces nigrescens HEK616.</title>
        <authorList>
            <person name="Asamizu S."/>
            <person name="Onaka H."/>
        </authorList>
    </citation>
    <scope>NUCLEOTIDE SEQUENCE</scope>
    <source>
        <strain evidence="1">HEK616</strain>
    </source>
</reference>
<evidence type="ECO:0008006" key="3">
    <source>
        <dbReference type="Google" id="ProtNLM"/>
    </source>
</evidence>
<dbReference type="Pfam" id="PF14435">
    <property type="entry name" value="SUKH-4"/>
    <property type="match status" value="1"/>
</dbReference>
<dbReference type="Proteomes" id="UP001059597">
    <property type="component" value="Chromosome"/>
</dbReference>
<evidence type="ECO:0000313" key="1">
    <source>
        <dbReference type="EMBL" id="BDM67108.1"/>
    </source>
</evidence>
<evidence type="ECO:0000313" key="2">
    <source>
        <dbReference type="Proteomes" id="UP001059597"/>
    </source>
</evidence>
<dbReference type="InterPro" id="IPR025851">
    <property type="entry name" value="SUKH-4"/>
</dbReference>
<gene>
    <name evidence="1" type="ORF">HEK616_05950</name>
</gene>
<sequence>MTHQLGDRERSAIRDWLALPVERRARLVIGGDGGAGKSALLRESAAQVPGAALVDCTGLTADEVALRVCAALGVALGPDELLRGRPGLRGALRGDHTVFLVNSQWAGTTLTSSEPRRIARALSLLLLRAPEARIRLALEWDGDRMGEPPARDVVVTLAAGPEARSADATGADGRHPLGVLAAAETADVPVEVYRLLHEALGAPSGPADARALAAAFPDVIEVRETGRDARGEEEPDAGRLAFRSPSLARMWRAACPVSEAEQRRVVAALLAAVTDSGPARPWTESGPVGRYAARALPAHAALAGTAGELLTDGRVLAQVRPGAAWDALAVAYPAGVPYGGVLADVRSLQAQGAWSLSQGEWAAWLHHAALCAGRTDLARQLSGSGVGMPFETVWTQWRGNGRFGPVPGEVGRIDELALVRSEDGLSLLAARDATTDRATDPAHAYVRQEFDSATGAPHGAPAVVPEPLYESGWVYDDRVPEGVSGAFAERLDGEWEIEPEPSAPPPRCPLSVGQGIGLDNLWVLAGEGGLFAAVCRTDGEDDGTAWHAAPLLEPHARLAAPEPPAEALAAADGDAGARPWLEEVFGAGACRRHAAGDLPDGITHPGTRDFLVEVGLPSLEGLLQLQTHGGLKPLPKDGTDGQRSGVRYEIGHWMYAPLALDGATGQVLRLPRDTAPEPAAGSLARFFAMVRLFDAYRRGFHPSRADRRDAQQVLAAWCRRIDPTVDESDTWDAVLGGHPFEDGTWELVTKDGRPPL</sequence>
<keyword evidence="2" id="KW-1185">Reference proteome</keyword>
<proteinExistence type="predicted"/>
<dbReference type="RefSeq" id="WP_261951324.1">
    <property type="nucleotide sequence ID" value="NZ_AP026073.1"/>
</dbReference>
<name>A0ABN6QLM7_STRNI</name>